<dbReference type="Pfam" id="PF03459">
    <property type="entry name" value="TOBE"/>
    <property type="match status" value="1"/>
</dbReference>
<dbReference type="SUPFAM" id="SSF52540">
    <property type="entry name" value="P-loop containing nucleoside triphosphate hydrolases"/>
    <property type="match status" value="1"/>
</dbReference>
<evidence type="ECO:0000259" key="10">
    <source>
        <dbReference type="PROSITE" id="PS50893"/>
    </source>
</evidence>
<keyword evidence="2" id="KW-1003">Cell membrane</keyword>
<keyword evidence="7" id="KW-1278">Translocase</keyword>
<keyword evidence="8" id="KW-0472">Membrane</keyword>
<dbReference type="InterPro" id="IPR011868">
    <property type="entry name" value="ModC_ABC_ATP-bd"/>
</dbReference>
<dbReference type="PROSITE" id="PS00211">
    <property type="entry name" value="ABC_TRANSPORTER_1"/>
    <property type="match status" value="1"/>
</dbReference>
<feature type="domain" description="Mop" evidence="11">
    <location>
        <begin position="286"/>
        <end position="351"/>
    </location>
</feature>
<dbReference type="GO" id="GO:0005524">
    <property type="term" value="F:ATP binding"/>
    <property type="evidence" value="ECO:0007669"/>
    <property type="project" value="UniProtKB-KW"/>
</dbReference>
<keyword evidence="5" id="KW-0547">Nucleotide-binding</keyword>
<dbReference type="InterPro" id="IPR027417">
    <property type="entry name" value="P-loop_NTPase"/>
</dbReference>
<dbReference type="GO" id="GO:0140359">
    <property type="term" value="F:ABC-type transporter activity"/>
    <property type="evidence" value="ECO:0007669"/>
    <property type="project" value="InterPro"/>
</dbReference>
<dbReference type="PROSITE" id="PS51866">
    <property type="entry name" value="MOP"/>
    <property type="match status" value="1"/>
</dbReference>
<gene>
    <name evidence="12" type="primary">modC</name>
    <name evidence="12" type="ORF">ENQ87_04225</name>
</gene>
<dbReference type="InterPro" id="IPR003439">
    <property type="entry name" value="ABC_transporter-like_ATP-bd"/>
</dbReference>
<dbReference type="NCBIfam" id="TIGR02142">
    <property type="entry name" value="modC_ABC"/>
    <property type="match status" value="1"/>
</dbReference>
<sequence length="351" mass="38448">MELRVRCTKSFGGFHLAADFAVEGNRVGIFGESGSGKSTLVNMLAGLERPDGGEILLDGEPLFSAGRRTNVPPERRRVALVFQHPHLFPHLSVRGNLLYGWKRCAVANRQVGLDDIVDVLRIGHLLERGVMNLSGGEKQRVALGRALLSNPRLLLMDEPLSALDDTLRFQIIPYLRGACEALAIPYLFISHSLVEMRLMAERVIVFSQGRQVADTTPDDLARDRMGGSPVGYINLLRLADPRDHDGLTSYDWEGNRLFLTASPGEGELLFELSSKDMILFKKHPEAISARNLLRCTVTGTFEAGRKAGVELMCGSGRLVAEVAAEAARELELTVGSEVFAAVKASAFRRLG</sequence>
<evidence type="ECO:0000256" key="8">
    <source>
        <dbReference type="ARBA" id="ARBA00023136"/>
    </source>
</evidence>
<evidence type="ECO:0000259" key="11">
    <source>
        <dbReference type="PROSITE" id="PS51866"/>
    </source>
</evidence>
<evidence type="ECO:0000256" key="3">
    <source>
        <dbReference type="ARBA" id="ARBA00022505"/>
    </source>
</evidence>
<evidence type="ECO:0000256" key="5">
    <source>
        <dbReference type="ARBA" id="ARBA00022741"/>
    </source>
</evidence>
<dbReference type="Gene3D" id="2.40.50.100">
    <property type="match status" value="1"/>
</dbReference>
<keyword evidence="1" id="KW-0813">Transport</keyword>
<keyword evidence="6 12" id="KW-0067">ATP-binding</keyword>
<dbReference type="InterPro" id="IPR004606">
    <property type="entry name" value="Mop_domain"/>
</dbReference>
<dbReference type="EMBL" id="DSOV01000012">
    <property type="protein sequence ID" value="HEN41574.1"/>
    <property type="molecule type" value="Genomic_DNA"/>
</dbReference>
<evidence type="ECO:0000256" key="1">
    <source>
        <dbReference type="ARBA" id="ARBA00022448"/>
    </source>
</evidence>
<keyword evidence="4" id="KW-0997">Cell inner membrane</keyword>
<dbReference type="Gene3D" id="3.40.50.300">
    <property type="entry name" value="P-loop containing nucleotide triphosphate hydrolases"/>
    <property type="match status" value="1"/>
</dbReference>
<evidence type="ECO:0000256" key="9">
    <source>
        <dbReference type="PROSITE-ProRule" id="PRU01213"/>
    </source>
</evidence>
<dbReference type="SMART" id="SM00382">
    <property type="entry name" value="AAA"/>
    <property type="match status" value="1"/>
</dbReference>
<protein>
    <submittedName>
        <fullName evidence="12">Molybdenum ABC transporter ATP-binding protein</fullName>
    </submittedName>
</protein>
<dbReference type="GO" id="GO:0016887">
    <property type="term" value="F:ATP hydrolysis activity"/>
    <property type="evidence" value="ECO:0007669"/>
    <property type="project" value="InterPro"/>
</dbReference>
<evidence type="ECO:0000256" key="6">
    <source>
        <dbReference type="ARBA" id="ARBA00022840"/>
    </source>
</evidence>
<dbReference type="InterPro" id="IPR008995">
    <property type="entry name" value="Mo/tungstate-bd_C_term_dom"/>
</dbReference>
<name>A0A831XDJ8_GEOME</name>
<proteinExistence type="predicted"/>
<dbReference type="InterPro" id="IPR003593">
    <property type="entry name" value="AAA+_ATPase"/>
</dbReference>
<keyword evidence="3 9" id="KW-0500">Molybdenum</keyword>
<evidence type="ECO:0000313" key="12">
    <source>
        <dbReference type="EMBL" id="HEN41574.1"/>
    </source>
</evidence>
<feature type="domain" description="ABC transporter" evidence="10">
    <location>
        <begin position="1"/>
        <end position="233"/>
    </location>
</feature>
<evidence type="ECO:0000256" key="7">
    <source>
        <dbReference type="ARBA" id="ARBA00022967"/>
    </source>
</evidence>
<evidence type="ECO:0000256" key="2">
    <source>
        <dbReference type="ARBA" id="ARBA00022475"/>
    </source>
</evidence>
<dbReference type="AlphaFoldDB" id="A0A831XDJ8"/>
<organism evidence="12">
    <name type="scientific">Geobacter metallireducens</name>
    <dbReference type="NCBI Taxonomy" id="28232"/>
    <lineage>
        <taxon>Bacteria</taxon>
        <taxon>Pseudomonadati</taxon>
        <taxon>Thermodesulfobacteriota</taxon>
        <taxon>Desulfuromonadia</taxon>
        <taxon>Geobacterales</taxon>
        <taxon>Geobacteraceae</taxon>
        <taxon>Geobacter</taxon>
    </lineage>
</organism>
<dbReference type="InterPro" id="IPR017871">
    <property type="entry name" value="ABC_transporter-like_CS"/>
</dbReference>
<dbReference type="InterPro" id="IPR050334">
    <property type="entry name" value="Molybdenum_import_ModC"/>
</dbReference>
<dbReference type="InterPro" id="IPR005116">
    <property type="entry name" value="Transp-assoc_OB_typ1"/>
</dbReference>
<dbReference type="PROSITE" id="PS50893">
    <property type="entry name" value="ABC_TRANSPORTER_2"/>
    <property type="match status" value="1"/>
</dbReference>
<dbReference type="PANTHER" id="PTHR43514">
    <property type="entry name" value="ABC TRANSPORTER I FAMILY MEMBER 10"/>
    <property type="match status" value="1"/>
</dbReference>
<accession>A0A831XDJ8</accession>
<dbReference type="GO" id="GO:0016020">
    <property type="term" value="C:membrane"/>
    <property type="evidence" value="ECO:0007669"/>
    <property type="project" value="InterPro"/>
</dbReference>
<reference evidence="12" key="1">
    <citation type="journal article" date="2020" name="mSystems">
        <title>Genome- and Community-Level Interaction Insights into Carbon Utilization and Element Cycling Functions of Hydrothermarchaeota in Hydrothermal Sediment.</title>
        <authorList>
            <person name="Zhou Z."/>
            <person name="Liu Y."/>
            <person name="Xu W."/>
            <person name="Pan J."/>
            <person name="Luo Z.H."/>
            <person name="Li M."/>
        </authorList>
    </citation>
    <scope>NUCLEOTIDE SEQUENCE [LARGE SCALE GENOMIC DNA]</scope>
    <source>
        <strain evidence="12">SpSt-349</strain>
    </source>
</reference>
<dbReference type="SUPFAM" id="SSF50331">
    <property type="entry name" value="MOP-like"/>
    <property type="match status" value="1"/>
</dbReference>
<dbReference type="PANTHER" id="PTHR43514:SF4">
    <property type="entry name" value="ABC TRANSPORTER I FAMILY MEMBER 10"/>
    <property type="match status" value="1"/>
</dbReference>
<dbReference type="Pfam" id="PF00005">
    <property type="entry name" value="ABC_tran"/>
    <property type="match status" value="1"/>
</dbReference>
<comment type="caution">
    <text evidence="12">The sequence shown here is derived from an EMBL/GenBank/DDBJ whole genome shotgun (WGS) entry which is preliminary data.</text>
</comment>
<dbReference type="GO" id="GO:0015098">
    <property type="term" value="F:molybdate ion transmembrane transporter activity"/>
    <property type="evidence" value="ECO:0007669"/>
    <property type="project" value="InterPro"/>
</dbReference>
<evidence type="ECO:0000256" key="4">
    <source>
        <dbReference type="ARBA" id="ARBA00022519"/>
    </source>
</evidence>